<evidence type="ECO:0000256" key="1">
    <source>
        <dbReference type="SAM" id="Phobius"/>
    </source>
</evidence>
<accession>A0A382LMR0</accession>
<keyword evidence="1" id="KW-0472">Membrane</keyword>
<keyword evidence="1" id="KW-0812">Transmembrane</keyword>
<dbReference type="EMBL" id="UINC01088040">
    <property type="protein sequence ID" value="SVC37920.1"/>
    <property type="molecule type" value="Genomic_DNA"/>
</dbReference>
<reference evidence="2" key="1">
    <citation type="submission" date="2018-05" db="EMBL/GenBank/DDBJ databases">
        <authorList>
            <person name="Lanie J.A."/>
            <person name="Ng W.-L."/>
            <person name="Kazmierczak K.M."/>
            <person name="Andrzejewski T.M."/>
            <person name="Davidsen T.M."/>
            <person name="Wayne K.J."/>
            <person name="Tettelin H."/>
            <person name="Glass J.I."/>
            <person name="Rusch D."/>
            <person name="Podicherti R."/>
            <person name="Tsui H.-C.T."/>
            <person name="Winkler M.E."/>
        </authorList>
    </citation>
    <scope>NUCLEOTIDE SEQUENCE</scope>
</reference>
<feature type="transmembrane region" description="Helical" evidence="1">
    <location>
        <begin position="14"/>
        <end position="32"/>
    </location>
</feature>
<protein>
    <submittedName>
        <fullName evidence="2">Uncharacterized protein</fullName>
    </submittedName>
</protein>
<keyword evidence="1" id="KW-1133">Transmembrane helix</keyword>
<evidence type="ECO:0000313" key="2">
    <source>
        <dbReference type="EMBL" id="SVC37920.1"/>
    </source>
</evidence>
<gene>
    <name evidence="2" type="ORF">METZ01_LOCUS290774</name>
</gene>
<sequence>MKQLFYLAGVGEYVYVWIKVALIYCATGAVMAL</sequence>
<organism evidence="2">
    <name type="scientific">marine metagenome</name>
    <dbReference type="NCBI Taxonomy" id="408172"/>
    <lineage>
        <taxon>unclassified sequences</taxon>
        <taxon>metagenomes</taxon>
        <taxon>ecological metagenomes</taxon>
    </lineage>
</organism>
<name>A0A382LMR0_9ZZZZ</name>
<dbReference type="AlphaFoldDB" id="A0A382LMR0"/>
<proteinExistence type="predicted"/>